<reference evidence="1 2" key="1">
    <citation type="submission" date="2021-06" db="EMBL/GenBank/DDBJ databases">
        <title>Whole genome sequences of Flavobacterium sp. KK2020170 and assembly.</title>
        <authorList>
            <person name="Kitahara K."/>
            <person name="Miyoshi S."/>
            <person name="Uesaka K."/>
        </authorList>
    </citation>
    <scope>NUCLEOTIDE SEQUENCE [LARGE SCALE GENOMIC DNA]</scope>
    <source>
        <strain evidence="1 2">KK2020170</strain>
    </source>
</reference>
<sequence length="121" mass="14435">MSTLFGFSQEEKSLLDFISLNEKQSKNDLLVEMKWDFSEFNKSNDHFFIEIIPIQDCWNRLEAEMLNEGFEIVIDNKNKLLEDNLIISHLKLKAKCFKYRVGSKKTHEKKSDWSFYTFVNL</sequence>
<dbReference type="Proteomes" id="UP000825258">
    <property type="component" value="Chromosome"/>
</dbReference>
<evidence type="ECO:0000313" key="2">
    <source>
        <dbReference type="Proteomes" id="UP000825258"/>
    </source>
</evidence>
<protein>
    <submittedName>
        <fullName evidence="1">Uncharacterized protein</fullName>
    </submittedName>
</protein>
<gene>
    <name evidence="1" type="ORF">KK2020170_16040</name>
</gene>
<name>A0ABM7S5G9_9FLAO</name>
<accession>A0ABM7S5G9</accession>
<proteinExistence type="predicted"/>
<evidence type="ECO:0000313" key="1">
    <source>
        <dbReference type="EMBL" id="BCY28736.1"/>
    </source>
</evidence>
<keyword evidence="2" id="KW-1185">Reference proteome</keyword>
<organism evidence="1 2">
    <name type="scientific">Flavobacterium okayamense</name>
    <dbReference type="NCBI Taxonomy" id="2830782"/>
    <lineage>
        <taxon>Bacteria</taxon>
        <taxon>Pseudomonadati</taxon>
        <taxon>Bacteroidota</taxon>
        <taxon>Flavobacteriia</taxon>
        <taxon>Flavobacteriales</taxon>
        <taxon>Flavobacteriaceae</taxon>
        <taxon>Flavobacterium</taxon>
    </lineage>
</organism>
<dbReference type="EMBL" id="AP024749">
    <property type="protein sequence ID" value="BCY28736.1"/>
    <property type="molecule type" value="Genomic_DNA"/>
</dbReference>